<feature type="transmembrane region" description="Helical" evidence="1">
    <location>
        <begin position="110"/>
        <end position="128"/>
    </location>
</feature>
<evidence type="ECO:0000313" key="4">
    <source>
        <dbReference type="Proteomes" id="UP000253314"/>
    </source>
</evidence>
<reference evidence="3 4" key="1">
    <citation type="submission" date="2018-07" db="EMBL/GenBank/DDBJ databases">
        <title>Lottiidibacillus patelloidae gen. nov., sp. nov., isolated from the intestinal tract of a marine limpet and the reclassification of B. taeanensis BH030017T, B. algicola KMM 3737T and B. hwajinpoensis SW-72T as genus Lottiidibacillus.</title>
        <authorList>
            <person name="Liu R."/>
            <person name="Huang Z."/>
        </authorList>
    </citation>
    <scope>NUCLEOTIDE SEQUENCE [LARGE SCALE GENOMIC DNA]</scope>
    <source>
        <strain evidence="3 4">BH030017</strain>
    </source>
</reference>
<proteinExistence type="predicted"/>
<dbReference type="InterPro" id="IPR016747">
    <property type="entry name" value="Phosphotransbutyrylase"/>
</dbReference>
<name>A0A366XUG9_9BACI</name>
<evidence type="ECO:0000313" key="3">
    <source>
        <dbReference type="EMBL" id="RBW67611.1"/>
    </source>
</evidence>
<dbReference type="Proteomes" id="UP000253314">
    <property type="component" value="Unassembled WGS sequence"/>
</dbReference>
<dbReference type="NCBIfam" id="NF037970">
    <property type="entry name" value="vanZ_1"/>
    <property type="match status" value="1"/>
</dbReference>
<keyword evidence="1" id="KW-1133">Transmembrane helix</keyword>
<keyword evidence="4" id="KW-1185">Reference proteome</keyword>
<evidence type="ECO:0000259" key="2">
    <source>
        <dbReference type="Pfam" id="PF04892"/>
    </source>
</evidence>
<feature type="transmembrane region" description="Helical" evidence="1">
    <location>
        <begin position="148"/>
        <end position="166"/>
    </location>
</feature>
<dbReference type="Pfam" id="PF04892">
    <property type="entry name" value="VanZ"/>
    <property type="match status" value="1"/>
</dbReference>
<evidence type="ECO:0000256" key="1">
    <source>
        <dbReference type="SAM" id="Phobius"/>
    </source>
</evidence>
<dbReference type="EMBL" id="QOCW01000033">
    <property type="protein sequence ID" value="RBW67611.1"/>
    <property type="molecule type" value="Genomic_DNA"/>
</dbReference>
<sequence>MCLLRGDRRFIMKQFSIYWLPVIICAGIIFSFSAQPYENQDLRPTLSSYVDLSLVHTYFSNVSFTYAGKEISIQSLGEEGFVEFFIRKGAHLMIYLLLGALLYRALVQRTNFSIQKIALAVLLAFSYACSDEFHQSLTPNRTPLFHDVMLDTFGAVIGIVIMVGFYKVRKK</sequence>
<protein>
    <submittedName>
        <fullName evidence="3">VanZ family protein</fullName>
    </submittedName>
</protein>
<keyword evidence="1" id="KW-0472">Membrane</keyword>
<gene>
    <name evidence="3" type="ORF">DS031_21310</name>
</gene>
<organism evidence="3 4">
    <name type="scientific">Bacillus taeanensis</name>
    <dbReference type="NCBI Taxonomy" id="273032"/>
    <lineage>
        <taxon>Bacteria</taxon>
        <taxon>Bacillati</taxon>
        <taxon>Bacillota</taxon>
        <taxon>Bacilli</taxon>
        <taxon>Bacillales</taxon>
        <taxon>Bacillaceae</taxon>
        <taxon>Bacillus</taxon>
    </lineage>
</organism>
<comment type="caution">
    <text evidence="3">The sequence shown here is derived from an EMBL/GenBank/DDBJ whole genome shotgun (WGS) entry which is preliminary data.</text>
</comment>
<feature type="transmembrane region" description="Helical" evidence="1">
    <location>
        <begin position="84"/>
        <end position="103"/>
    </location>
</feature>
<dbReference type="PIRSF" id="PIRSF019083">
    <property type="entry name" value="UCP019083_VanZ"/>
    <property type="match status" value="1"/>
</dbReference>
<keyword evidence="1" id="KW-0812">Transmembrane</keyword>
<dbReference type="OrthoDB" id="291892at2"/>
<feature type="transmembrane region" description="Helical" evidence="1">
    <location>
        <begin position="15"/>
        <end position="34"/>
    </location>
</feature>
<feature type="domain" description="VanZ-like" evidence="2">
    <location>
        <begin position="19"/>
        <end position="163"/>
    </location>
</feature>
<dbReference type="AlphaFoldDB" id="A0A366XUG9"/>
<accession>A0A366XUG9</accession>
<dbReference type="InterPro" id="IPR006976">
    <property type="entry name" value="VanZ-like"/>
</dbReference>